<accession>A0ABW0TAH4</accession>
<dbReference type="RefSeq" id="WP_223021119.1">
    <property type="nucleotide sequence ID" value="NZ_CP078143.1"/>
</dbReference>
<name>A0ABW0TAH4_9HYPH</name>
<protein>
    <recommendedName>
        <fullName evidence="3">HNH endonuclease</fullName>
    </recommendedName>
</protein>
<dbReference type="EMBL" id="JBHSNB010000002">
    <property type="protein sequence ID" value="MFC5585584.1"/>
    <property type="molecule type" value="Genomic_DNA"/>
</dbReference>
<proteinExistence type="predicted"/>
<dbReference type="Proteomes" id="UP001596107">
    <property type="component" value="Unassembled WGS sequence"/>
</dbReference>
<reference evidence="2" key="1">
    <citation type="journal article" date="2019" name="Int. J. Syst. Evol. Microbiol.">
        <title>The Global Catalogue of Microorganisms (GCM) 10K type strain sequencing project: providing services to taxonomists for standard genome sequencing and annotation.</title>
        <authorList>
            <consortium name="The Broad Institute Genomics Platform"/>
            <consortium name="The Broad Institute Genome Sequencing Center for Infectious Disease"/>
            <person name="Wu L."/>
            <person name="Ma J."/>
        </authorList>
    </citation>
    <scope>NUCLEOTIDE SEQUENCE [LARGE SCALE GENOMIC DNA]</scope>
    <source>
        <strain evidence="2">JCM 3366</strain>
    </source>
</reference>
<keyword evidence="2" id="KW-1185">Reference proteome</keyword>
<organism evidence="1 2">
    <name type="scientific">Nitratireductor kimnyeongensis</name>
    <dbReference type="NCBI Taxonomy" id="430679"/>
    <lineage>
        <taxon>Bacteria</taxon>
        <taxon>Pseudomonadati</taxon>
        <taxon>Pseudomonadota</taxon>
        <taxon>Alphaproteobacteria</taxon>
        <taxon>Hyphomicrobiales</taxon>
        <taxon>Phyllobacteriaceae</taxon>
        <taxon>Nitratireductor</taxon>
    </lineage>
</organism>
<evidence type="ECO:0008006" key="3">
    <source>
        <dbReference type="Google" id="ProtNLM"/>
    </source>
</evidence>
<sequence>MVSDGDERGLARDYAALRAAYAEGAFLMRAWHLQVLLEARANFNPAQPRVPRGYRYGGRWTGSGGDWGGPARDDGRARIVAVSGDPDEPKIPDRRPARARERNRIGRAAARYLRTLPLWQQVRFLARVGWLASEAGHTIRSYSDEPRSLEELKERATSPRPGYDIHHIVEKTPAHRDGFSREVIESPQNKVLVPRYKHWEITA</sequence>
<gene>
    <name evidence="1" type="ORF">ACFPOD_10705</name>
</gene>
<evidence type="ECO:0000313" key="1">
    <source>
        <dbReference type="EMBL" id="MFC5585584.1"/>
    </source>
</evidence>
<comment type="caution">
    <text evidence="1">The sequence shown here is derived from an EMBL/GenBank/DDBJ whole genome shotgun (WGS) entry which is preliminary data.</text>
</comment>
<evidence type="ECO:0000313" key="2">
    <source>
        <dbReference type="Proteomes" id="UP001596107"/>
    </source>
</evidence>